<dbReference type="OrthoDB" id="7301451at2"/>
<evidence type="ECO:0000313" key="1">
    <source>
        <dbReference type="EMBL" id="OHY96733.1"/>
    </source>
</evidence>
<dbReference type="AlphaFoldDB" id="A0A1S2D9M6"/>
<protein>
    <recommendedName>
        <fullName evidence="3">DUF4393 domain-containing protein</fullName>
    </recommendedName>
</protein>
<dbReference type="GeneID" id="58924096"/>
<dbReference type="EMBL" id="MKFU01000001">
    <property type="protein sequence ID" value="OHY96733.1"/>
    <property type="molecule type" value="Genomic_DNA"/>
</dbReference>
<dbReference type="RefSeq" id="WP_042023804.1">
    <property type="nucleotide sequence ID" value="NZ_CDBW01000044.1"/>
</dbReference>
<name>A0A1S2D9M6_AERSO</name>
<dbReference type="InterPro" id="IPR025506">
    <property type="entry name" value="Abi_alpha"/>
</dbReference>
<dbReference type="Proteomes" id="UP000179934">
    <property type="component" value="Unassembled WGS sequence"/>
</dbReference>
<sequence length="236" mass="26410">MCSDIESITEVAKATQEVAKTTSHAITASQEVGGFLSKFISGPLEQCKDIVEDKLRYIRWERQIRLMMRAQQFLHDSGLPAPDNPIPIKNAVALFEYATLEEDNELQDLWARLLVNGTNRMTGIKIERAFIEILAQISFLEANILQKIYSIPFEDSQHNGILTANLPNSVIVYDNNEKDVDLLKEPSHDVKLALANLVRLGCVKLAFSWGGGEIFTKINPTIMGKELIHACTSLKV</sequence>
<organism evidence="1 2">
    <name type="scientific">Aeromonas sobria</name>
    <dbReference type="NCBI Taxonomy" id="646"/>
    <lineage>
        <taxon>Bacteria</taxon>
        <taxon>Pseudomonadati</taxon>
        <taxon>Pseudomonadota</taxon>
        <taxon>Gammaproteobacteria</taxon>
        <taxon>Aeromonadales</taxon>
        <taxon>Aeromonadaceae</taxon>
        <taxon>Aeromonas</taxon>
    </lineage>
</organism>
<gene>
    <name evidence="1" type="ORF">BJD16_00280</name>
</gene>
<evidence type="ECO:0008006" key="3">
    <source>
        <dbReference type="Google" id="ProtNLM"/>
    </source>
</evidence>
<proteinExistence type="predicted"/>
<comment type="caution">
    <text evidence="1">The sequence shown here is derived from an EMBL/GenBank/DDBJ whole genome shotgun (WGS) entry which is preliminary data.</text>
</comment>
<dbReference type="Pfam" id="PF14337">
    <property type="entry name" value="Abi_alpha"/>
    <property type="match status" value="1"/>
</dbReference>
<evidence type="ECO:0000313" key="2">
    <source>
        <dbReference type="Proteomes" id="UP000179934"/>
    </source>
</evidence>
<accession>A0A1S2D9M6</accession>
<reference evidence="1 2" key="1">
    <citation type="submission" date="2016-09" db="EMBL/GenBank/DDBJ databases">
        <title>Draft Genome Sequence of Aeromonas sobria Strain 08005, Isolated from Sick Rana catesbeiana.</title>
        <authorList>
            <person name="Yang Q."/>
        </authorList>
    </citation>
    <scope>NUCLEOTIDE SEQUENCE [LARGE SCALE GENOMIC DNA]</scope>
    <source>
        <strain evidence="1 2">08005</strain>
    </source>
</reference>